<feature type="non-terminal residue" evidence="1">
    <location>
        <position position="1"/>
    </location>
</feature>
<gene>
    <name evidence="1" type="ORF">g.6217</name>
</gene>
<protein>
    <recommendedName>
        <fullName evidence="2">BUB3-interacting and GLEBS motif-containing protein ZNF207</fullName>
    </recommendedName>
</protein>
<evidence type="ECO:0000313" key="1">
    <source>
        <dbReference type="EMBL" id="JAQ02678.1"/>
    </source>
</evidence>
<accession>A0A146L2R0</accession>
<reference evidence="1" key="1">
    <citation type="journal article" date="2016" name="Gigascience">
        <title>De novo construction of an expanded transcriptome assembly for the western tarnished plant bug, Lygus hesperus.</title>
        <authorList>
            <person name="Tassone E.E."/>
            <person name="Geib S.M."/>
            <person name="Hall B."/>
            <person name="Fabrick J.A."/>
            <person name="Brent C.S."/>
            <person name="Hull J.J."/>
        </authorList>
    </citation>
    <scope>NUCLEOTIDE SEQUENCE</scope>
</reference>
<name>A0A146L2R0_LYGHE</name>
<dbReference type="EMBL" id="GDHC01015951">
    <property type="protein sequence ID" value="JAQ02678.1"/>
    <property type="molecule type" value="Transcribed_RNA"/>
</dbReference>
<proteinExistence type="predicted"/>
<organism evidence="1">
    <name type="scientific">Lygus hesperus</name>
    <name type="common">Western plant bug</name>
    <dbReference type="NCBI Taxonomy" id="30085"/>
    <lineage>
        <taxon>Eukaryota</taxon>
        <taxon>Metazoa</taxon>
        <taxon>Ecdysozoa</taxon>
        <taxon>Arthropoda</taxon>
        <taxon>Hexapoda</taxon>
        <taxon>Insecta</taxon>
        <taxon>Pterygota</taxon>
        <taxon>Neoptera</taxon>
        <taxon>Paraneoptera</taxon>
        <taxon>Hemiptera</taxon>
        <taxon>Heteroptera</taxon>
        <taxon>Panheteroptera</taxon>
        <taxon>Cimicomorpha</taxon>
        <taxon>Miridae</taxon>
        <taxon>Mirini</taxon>
        <taxon>Lygus</taxon>
    </lineage>
</organism>
<dbReference type="AlphaFoldDB" id="A0A146L2R0"/>
<evidence type="ECO:0008006" key="2">
    <source>
        <dbReference type="Google" id="ProtNLM"/>
    </source>
</evidence>
<sequence>KIIHPADDISLEEIRARQPRYHRTIPEKEEINASANSTASEQLALAVSAAQQAVVNQAKQDAINHAAMLQRFQRPAGPHMMAMPGTPVSMPLVMRPMIPGPPTFVGANLMRPPPLGMPPGLIGMPPGVVYGTPVIQGGHIMTPMMQPRYR</sequence>